<evidence type="ECO:0000313" key="2">
    <source>
        <dbReference type="Proteomes" id="UP000648722"/>
    </source>
</evidence>
<sequence>MNEYVFTQYGRYTGMVWLSHTYNVDLVSGSGECTRLLDDASIPCSRIRHKSDNLHELSPFPLPRLQLQPVQPPQWEGHSVDTHGQRQKQGAAFLASASWSGA</sequence>
<reference evidence="2" key="1">
    <citation type="journal article" date="2019" name="Int. J. Syst. Evol. Microbiol.">
        <title>The Global Catalogue of Microorganisms (GCM) 10K type strain sequencing project: providing services to taxonomists for standard genome sequencing and annotation.</title>
        <authorList>
            <consortium name="The Broad Institute Genomics Platform"/>
            <consortium name="The Broad Institute Genome Sequencing Center for Infectious Disease"/>
            <person name="Wu L."/>
            <person name="Ma J."/>
        </authorList>
    </citation>
    <scope>NUCLEOTIDE SEQUENCE [LARGE SCALE GENOMIC DNA]</scope>
    <source>
        <strain evidence="2">CGMCC 1.12766</strain>
    </source>
</reference>
<dbReference type="Proteomes" id="UP000648722">
    <property type="component" value="Unassembled WGS sequence"/>
</dbReference>
<dbReference type="EMBL" id="BMFS01000018">
    <property type="protein sequence ID" value="GGH08661.1"/>
    <property type="molecule type" value="Genomic_DNA"/>
</dbReference>
<proteinExistence type="predicted"/>
<evidence type="ECO:0000313" key="1">
    <source>
        <dbReference type="EMBL" id="GGH08661.1"/>
    </source>
</evidence>
<comment type="caution">
    <text evidence="1">The sequence shown here is derived from an EMBL/GenBank/DDBJ whole genome shotgun (WGS) entry which is preliminary data.</text>
</comment>
<protein>
    <submittedName>
        <fullName evidence="1">Uncharacterized protein</fullName>
    </submittedName>
</protein>
<keyword evidence="2" id="KW-1185">Reference proteome</keyword>
<organism evidence="1 2">
    <name type="scientific">Glycocaulis albus</name>
    <dbReference type="NCBI Taxonomy" id="1382801"/>
    <lineage>
        <taxon>Bacteria</taxon>
        <taxon>Pseudomonadati</taxon>
        <taxon>Pseudomonadota</taxon>
        <taxon>Alphaproteobacteria</taxon>
        <taxon>Maricaulales</taxon>
        <taxon>Maricaulaceae</taxon>
        <taxon>Glycocaulis</taxon>
    </lineage>
</organism>
<accession>A0ABQ1Y0M3</accession>
<gene>
    <name evidence="1" type="ORF">GCM10007420_26850</name>
</gene>
<name>A0ABQ1Y0M3_9PROT</name>